<dbReference type="CDD" id="cd06157">
    <property type="entry name" value="NR_LBD"/>
    <property type="match status" value="1"/>
</dbReference>
<dbReference type="PROSITE" id="PS00031">
    <property type="entry name" value="NUCLEAR_REC_DBD_1"/>
    <property type="match status" value="1"/>
</dbReference>
<dbReference type="InterPro" id="IPR013088">
    <property type="entry name" value="Znf_NHR/GATA"/>
</dbReference>
<evidence type="ECO:0000256" key="5">
    <source>
        <dbReference type="ARBA" id="ARBA00023015"/>
    </source>
</evidence>
<dbReference type="InterPro" id="IPR000536">
    <property type="entry name" value="Nucl_hrmn_rcpt_lig-bd"/>
</dbReference>
<evidence type="ECO:0000256" key="7">
    <source>
        <dbReference type="ARBA" id="ARBA00023163"/>
    </source>
</evidence>
<evidence type="ECO:0000259" key="12">
    <source>
        <dbReference type="PROSITE" id="PS51843"/>
    </source>
</evidence>
<evidence type="ECO:0000256" key="10">
    <source>
        <dbReference type="RuleBase" id="RU004334"/>
    </source>
</evidence>
<evidence type="ECO:0000313" key="14">
    <source>
        <dbReference type="Proteomes" id="UP001152747"/>
    </source>
</evidence>
<reference evidence="13" key="1">
    <citation type="submission" date="2022-11" db="EMBL/GenBank/DDBJ databases">
        <authorList>
            <person name="Kikuchi T."/>
        </authorList>
    </citation>
    <scope>NUCLEOTIDE SEQUENCE</scope>
    <source>
        <strain evidence="13">PS1010</strain>
    </source>
</reference>
<dbReference type="Pfam" id="PF00104">
    <property type="entry name" value="Hormone_recep"/>
    <property type="match status" value="1"/>
</dbReference>
<sequence length="421" mass="49180">MSSEDEEPCSSTTEGFDFMKNENDETQLCLVCLKPAVGKHYKVPACHGCKSFFRRAILRNIIYPPCKYEAQCYQNISITNRPQKCRFCRYQKCYDVGMVAYFLYDRRKSENGMKLIESVSRFGIRDDITIIDDLISDLSDLDVKISEYRVSKFNPIKHPDLETLIKSPNQLHQATHFEKMPGWPLSQEEFIQQQRRLIEIKIRIEGSQLPAETKLEQFDIKTKEWLPFDMMMAVEFAKTFTFFDRLEFSDKLALMKKSTFMSLALTTAFNSYKAKMGIIQTPDGACISGPTRNEQAVRHFERVMSLRIMEPLIRDKFTIPEYLLLKAIVVCNSASTLSKHGQRIVENEKNKFGKALLEYCFLQYGKKEGGARYSKILNYIDVLEHYQRDFRDFMKTLQIFTPNLIPESRRKLQNEVLCLEE</sequence>
<dbReference type="InterPro" id="IPR001628">
    <property type="entry name" value="Znf_hrmn_rcpt"/>
</dbReference>
<feature type="domain" description="NR LBD" evidence="12">
    <location>
        <begin position="193"/>
        <end position="416"/>
    </location>
</feature>
<keyword evidence="6 10" id="KW-0238">DNA-binding</keyword>
<evidence type="ECO:0000313" key="13">
    <source>
        <dbReference type="EMBL" id="CAI5452262.1"/>
    </source>
</evidence>
<dbReference type="GO" id="GO:0008270">
    <property type="term" value="F:zinc ion binding"/>
    <property type="evidence" value="ECO:0007669"/>
    <property type="project" value="UniProtKB-KW"/>
</dbReference>
<dbReference type="SUPFAM" id="SSF57716">
    <property type="entry name" value="Glucocorticoid receptor-like (DNA-binding domain)"/>
    <property type="match status" value="1"/>
</dbReference>
<keyword evidence="5 10" id="KW-0805">Transcription regulation</keyword>
<name>A0A9P1N906_9PELO</name>
<evidence type="ECO:0000256" key="6">
    <source>
        <dbReference type="ARBA" id="ARBA00023125"/>
    </source>
</evidence>
<comment type="caution">
    <text evidence="13">The sequence shown here is derived from an EMBL/GenBank/DDBJ whole genome shotgun (WGS) entry which is preliminary data.</text>
</comment>
<keyword evidence="3 10" id="KW-0863">Zinc-finger</keyword>
<dbReference type="Gene3D" id="1.10.565.10">
    <property type="entry name" value="Retinoid X Receptor"/>
    <property type="match status" value="1"/>
</dbReference>
<comment type="subcellular location">
    <subcellularLocation>
        <location evidence="10">Nucleus</location>
    </subcellularLocation>
</comment>
<dbReference type="PROSITE" id="PS51843">
    <property type="entry name" value="NR_LBD"/>
    <property type="match status" value="1"/>
</dbReference>
<dbReference type="Proteomes" id="UP001152747">
    <property type="component" value="Unassembled WGS sequence"/>
</dbReference>
<evidence type="ECO:0000256" key="8">
    <source>
        <dbReference type="ARBA" id="ARBA00023170"/>
    </source>
</evidence>
<comment type="similarity">
    <text evidence="1 10">Belongs to the nuclear hormone receptor family.</text>
</comment>
<dbReference type="InterPro" id="IPR035500">
    <property type="entry name" value="NHR-like_dom_sf"/>
</dbReference>
<dbReference type="PANTHER" id="PTHR45886:SF14">
    <property type="entry name" value="NUCLEAR HORMONE RECEPTOR FAMILY-RELATED"/>
    <property type="match status" value="1"/>
</dbReference>
<dbReference type="OrthoDB" id="5837785at2759"/>
<organism evidence="13 14">
    <name type="scientific">Caenorhabditis angaria</name>
    <dbReference type="NCBI Taxonomy" id="860376"/>
    <lineage>
        <taxon>Eukaryota</taxon>
        <taxon>Metazoa</taxon>
        <taxon>Ecdysozoa</taxon>
        <taxon>Nematoda</taxon>
        <taxon>Chromadorea</taxon>
        <taxon>Rhabditida</taxon>
        <taxon>Rhabditina</taxon>
        <taxon>Rhabditomorpha</taxon>
        <taxon>Rhabditoidea</taxon>
        <taxon>Rhabditidae</taxon>
        <taxon>Peloderinae</taxon>
        <taxon>Caenorhabditis</taxon>
    </lineage>
</organism>
<dbReference type="SMART" id="SM00430">
    <property type="entry name" value="HOLI"/>
    <property type="match status" value="1"/>
</dbReference>
<proteinExistence type="inferred from homology"/>
<dbReference type="GO" id="GO:0005634">
    <property type="term" value="C:nucleus"/>
    <property type="evidence" value="ECO:0007669"/>
    <property type="project" value="UniProtKB-SubCell"/>
</dbReference>
<keyword evidence="9 10" id="KW-0539">Nucleus</keyword>
<dbReference type="PRINTS" id="PR00047">
    <property type="entry name" value="STROIDFINGER"/>
</dbReference>
<feature type="domain" description="Nuclear receptor" evidence="11">
    <location>
        <begin position="26"/>
        <end position="105"/>
    </location>
</feature>
<evidence type="ECO:0000256" key="9">
    <source>
        <dbReference type="ARBA" id="ARBA00023242"/>
    </source>
</evidence>
<keyword evidence="4 10" id="KW-0862">Zinc</keyword>
<dbReference type="GO" id="GO:0043565">
    <property type="term" value="F:sequence-specific DNA binding"/>
    <property type="evidence" value="ECO:0007669"/>
    <property type="project" value="InterPro"/>
</dbReference>
<dbReference type="SUPFAM" id="SSF48508">
    <property type="entry name" value="Nuclear receptor ligand-binding domain"/>
    <property type="match status" value="1"/>
</dbReference>
<dbReference type="SMART" id="SM00399">
    <property type="entry name" value="ZnF_C4"/>
    <property type="match status" value="1"/>
</dbReference>
<gene>
    <name evidence="13" type="ORF">CAMP_LOCUS14899</name>
</gene>
<evidence type="ECO:0000259" key="11">
    <source>
        <dbReference type="PROSITE" id="PS51030"/>
    </source>
</evidence>
<keyword evidence="8 10" id="KW-0675">Receptor</keyword>
<dbReference type="PROSITE" id="PS51030">
    <property type="entry name" value="NUCLEAR_REC_DBD_2"/>
    <property type="match status" value="1"/>
</dbReference>
<dbReference type="Gene3D" id="3.30.50.10">
    <property type="entry name" value="Erythroid Transcription Factor GATA-1, subunit A"/>
    <property type="match status" value="1"/>
</dbReference>
<keyword evidence="7 10" id="KW-0804">Transcription</keyword>
<dbReference type="Pfam" id="PF00105">
    <property type="entry name" value="zf-C4"/>
    <property type="match status" value="1"/>
</dbReference>
<dbReference type="GO" id="GO:0003700">
    <property type="term" value="F:DNA-binding transcription factor activity"/>
    <property type="evidence" value="ECO:0007669"/>
    <property type="project" value="InterPro"/>
</dbReference>
<dbReference type="AlphaFoldDB" id="A0A9P1N906"/>
<dbReference type="PANTHER" id="PTHR45886">
    <property type="entry name" value="NUCLEAR HORMONE RECEPTOR FAMILY-RELATED-RELATED"/>
    <property type="match status" value="1"/>
</dbReference>
<evidence type="ECO:0000256" key="1">
    <source>
        <dbReference type="ARBA" id="ARBA00005993"/>
    </source>
</evidence>
<evidence type="ECO:0000256" key="3">
    <source>
        <dbReference type="ARBA" id="ARBA00022771"/>
    </source>
</evidence>
<evidence type="ECO:0000256" key="4">
    <source>
        <dbReference type="ARBA" id="ARBA00022833"/>
    </source>
</evidence>
<evidence type="ECO:0000256" key="2">
    <source>
        <dbReference type="ARBA" id="ARBA00022723"/>
    </source>
</evidence>
<keyword evidence="2 10" id="KW-0479">Metal-binding</keyword>
<dbReference type="EMBL" id="CANHGI010000005">
    <property type="protein sequence ID" value="CAI5452262.1"/>
    <property type="molecule type" value="Genomic_DNA"/>
</dbReference>
<protein>
    <submittedName>
        <fullName evidence="13">Uncharacterized protein</fullName>
    </submittedName>
</protein>
<keyword evidence="14" id="KW-1185">Reference proteome</keyword>
<accession>A0A9P1N906</accession>